<dbReference type="EMBL" id="JBHRTD010000001">
    <property type="protein sequence ID" value="MFC3136659.1"/>
    <property type="molecule type" value="Genomic_DNA"/>
</dbReference>
<dbReference type="InterPro" id="IPR019080">
    <property type="entry name" value="YqaJ_viral_recombinase"/>
</dbReference>
<feature type="domain" description="YqaJ viral recombinase" evidence="1">
    <location>
        <begin position="13"/>
        <end position="153"/>
    </location>
</feature>
<dbReference type="Pfam" id="PF09588">
    <property type="entry name" value="YqaJ"/>
    <property type="match status" value="1"/>
</dbReference>
<dbReference type="InterPro" id="IPR051703">
    <property type="entry name" value="NF-kappa-B_Signaling_Reg"/>
</dbReference>
<name>A0ABV7G8J0_9GAMM</name>
<keyword evidence="3" id="KW-1185">Reference proteome</keyword>
<evidence type="ECO:0000313" key="3">
    <source>
        <dbReference type="Proteomes" id="UP001595621"/>
    </source>
</evidence>
<organism evidence="2 3">
    <name type="scientific">Shewanella submarina</name>
    <dbReference type="NCBI Taxonomy" id="2016376"/>
    <lineage>
        <taxon>Bacteria</taxon>
        <taxon>Pseudomonadati</taxon>
        <taxon>Pseudomonadota</taxon>
        <taxon>Gammaproteobacteria</taxon>
        <taxon>Alteromonadales</taxon>
        <taxon>Shewanellaceae</taxon>
        <taxon>Shewanella</taxon>
    </lineage>
</organism>
<dbReference type="GO" id="GO:0051908">
    <property type="term" value="F:double-stranded DNA 5'-3' DNA exonuclease activity"/>
    <property type="evidence" value="ECO:0007669"/>
    <property type="project" value="UniProtKB-EC"/>
</dbReference>
<dbReference type="InterPro" id="IPR017482">
    <property type="entry name" value="Lambda-type_endonuclease"/>
</dbReference>
<reference evidence="3" key="1">
    <citation type="journal article" date="2019" name="Int. J. Syst. Evol. Microbiol.">
        <title>The Global Catalogue of Microorganisms (GCM) 10K type strain sequencing project: providing services to taxonomists for standard genome sequencing and annotation.</title>
        <authorList>
            <consortium name="The Broad Institute Genomics Platform"/>
            <consortium name="The Broad Institute Genome Sequencing Center for Infectious Disease"/>
            <person name="Wu L."/>
            <person name="Ma J."/>
        </authorList>
    </citation>
    <scope>NUCLEOTIDE SEQUENCE [LARGE SCALE GENOMIC DNA]</scope>
    <source>
        <strain evidence="3">KCTC 52277</strain>
    </source>
</reference>
<dbReference type="EC" id="3.1.11.3" evidence="2"/>
<keyword evidence="2" id="KW-0378">Hydrolase</keyword>
<evidence type="ECO:0000259" key="1">
    <source>
        <dbReference type="Pfam" id="PF09588"/>
    </source>
</evidence>
<proteinExistence type="predicted"/>
<dbReference type="SUPFAM" id="SSF52980">
    <property type="entry name" value="Restriction endonuclease-like"/>
    <property type="match status" value="1"/>
</dbReference>
<keyword evidence="2" id="KW-0540">Nuclease</keyword>
<dbReference type="RefSeq" id="WP_248936462.1">
    <property type="nucleotide sequence ID" value="NZ_JAKILF010000005.1"/>
</dbReference>
<protein>
    <submittedName>
        <fullName evidence="2">Lambda exonuclease family protein</fullName>
        <ecNumber evidence="2">3.1.11.3</ecNumber>
    </submittedName>
</protein>
<dbReference type="PANTHER" id="PTHR46609:SF6">
    <property type="entry name" value="EXONUCLEASE, PHAGE-TYPE_RECB, C-TERMINAL DOMAIN-CONTAINING PROTEIN-RELATED"/>
    <property type="match status" value="1"/>
</dbReference>
<evidence type="ECO:0000313" key="2">
    <source>
        <dbReference type="EMBL" id="MFC3136659.1"/>
    </source>
</evidence>
<comment type="caution">
    <text evidence="2">The sequence shown here is derived from an EMBL/GenBank/DDBJ whole genome shotgun (WGS) entry which is preliminary data.</text>
</comment>
<dbReference type="Gene3D" id="3.90.320.10">
    <property type="match status" value="1"/>
</dbReference>
<dbReference type="InterPro" id="IPR011335">
    <property type="entry name" value="Restrct_endonuc-II-like"/>
</dbReference>
<keyword evidence="2" id="KW-0269">Exonuclease</keyword>
<sequence length="205" mass="23670">MIIHEHLEQGTQEWLEVRLGKITGSMVANIMANGRGGKPSAQTKSYMMQLMAEKLTGIPTDFFQSKDMQWGTDHEDEAREIYEFNEGFNVKQVGFVELSEFVGYSPDGLVEDDGMIEIKCPKTTTQLVRFFDSVGLPAEYKAQVQFGLLVTGRSWCDFVSYDPRLEGKARYLVTRVYRDEEYLEEMVTRINNFIEEFRRLFQLAT</sequence>
<dbReference type="CDD" id="cd22343">
    <property type="entry name" value="PDDEXK_lambda_exonuclease-like"/>
    <property type="match status" value="1"/>
</dbReference>
<dbReference type="Proteomes" id="UP001595621">
    <property type="component" value="Unassembled WGS sequence"/>
</dbReference>
<gene>
    <name evidence="2" type="ORF">ACFOE0_00440</name>
</gene>
<dbReference type="PANTHER" id="PTHR46609">
    <property type="entry name" value="EXONUCLEASE, PHAGE-TYPE/RECB, C-TERMINAL DOMAIN-CONTAINING PROTEIN"/>
    <property type="match status" value="1"/>
</dbReference>
<dbReference type="NCBIfam" id="TIGR03033">
    <property type="entry name" value="phage_rel_nuc"/>
    <property type="match status" value="1"/>
</dbReference>
<dbReference type="InterPro" id="IPR011604">
    <property type="entry name" value="PDDEXK-like_dom_sf"/>
</dbReference>
<accession>A0ABV7G8J0</accession>